<protein>
    <recommendedName>
        <fullName evidence="4">Mesenchymal stem cell protein DSCD75</fullName>
    </recommendedName>
</protein>
<evidence type="ECO:0000313" key="2">
    <source>
        <dbReference type="EMBL" id="CAG7820422.1"/>
    </source>
</evidence>
<accession>A0A8J2PEF2</accession>
<keyword evidence="1" id="KW-0812">Transmembrane</keyword>
<dbReference type="CDD" id="cd00586">
    <property type="entry name" value="4HBT"/>
    <property type="match status" value="1"/>
</dbReference>
<evidence type="ECO:0000256" key="1">
    <source>
        <dbReference type="SAM" id="Phobius"/>
    </source>
</evidence>
<keyword evidence="1" id="KW-0472">Membrane</keyword>
<keyword evidence="3" id="KW-1185">Reference proteome</keyword>
<name>A0A8J2PEF2_9HEXA</name>
<dbReference type="Pfam" id="PF13279">
    <property type="entry name" value="4HBT_2"/>
    <property type="match status" value="1"/>
</dbReference>
<reference evidence="2" key="1">
    <citation type="submission" date="2021-06" db="EMBL/GenBank/DDBJ databases">
        <authorList>
            <person name="Hodson N. C."/>
            <person name="Mongue J. A."/>
            <person name="Jaron S. K."/>
        </authorList>
    </citation>
    <scope>NUCLEOTIDE SEQUENCE</scope>
</reference>
<proteinExistence type="predicted"/>
<dbReference type="EMBL" id="CAJVCH010478081">
    <property type="protein sequence ID" value="CAG7820422.1"/>
    <property type="molecule type" value="Genomic_DNA"/>
</dbReference>
<feature type="transmembrane region" description="Helical" evidence="1">
    <location>
        <begin position="6"/>
        <end position="32"/>
    </location>
</feature>
<organism evidence="2 3">
    <name type="scientific">Allacma fusca</name>
    <dbReference type="NCBI Taxonomy" id="39272"/>
    <lineage>
        <taxon>Eukaryota</taxon>
        <taxon>Metazoa</taxon>
        <taxon>Ecdysozoa</taxon>
        <taxon>Arthropoda</taxon>
        <taxon>Hexapoda</taxon>
        <taxon>Collembola</taxon>
        <taxon>Symphypleona</taxon>
        <taxon>Sminthuridae</taxon>
        <taxon>Allacma</taxon>
    </lineage>
</organism>
<dbReference type="InterPro" id="IPR051490">
    <property type="entry name" value="THEM6_lcsJ_thioesterase"/>
</dbReference>
<dbReference type="PANTHER" id="PTHR12475:SF4">
    <property type="entry name" value="PROTEIN THEM6"/>
    <property type="match status" value="1"/>
</dbReference>
<dbReference type="PANTHER" id="PTHR12475">
    <property type="match status" value="1"/>
</dbReference>
<dbReference type="OrthoDB" id="265761at2759"/>
<comment type="caution">
    <text evidence="2">The sequence shown here is derived from an EMBL/GenBank/DDBJ whole genome shotgun (WGS) entry which is preliminary data.</text>
</comment>
<evidence type="ECO:0008006" key="4">
    <source>
        <dbReference type="Google" id="ProtNLM"/>
    </source>
</evidence>
<evidence type="ECO:0000313" key="3">
    <source>
        <dbReference type="Proteomes" id="UP000708208"/>
    </source>
</evidence>
<dbReference type="Proteomes" id="UP000708208">
    <property type="component" value="Unassembled WGS sequence"/>
</dbReference>
<dbReference type="AlphaFoldDB" id="A0A8J2PEF2"/>
<keyword evidence="1" id="KW-1133">Transmembrane helix</keyword>
<sequence length="195" mass="23244">MLFWALILIGFLLYFLLDVHYFVRVIFTYVFAKYFRQRIKFLEPSAVYGICLPSDGDFMVTHMNNSRYLREYDFARFDYLMRTGTLDLIMRKGGNFPVAAVTTRYRQPLWMFSVYKVESTPVWWDSKSLYLDQRVVTLSDGVVRGVGYTKIAFVKVDFEEILRKVHPDVTKPEAPEDLKRWIEFNEMHSEKLKKK</sequence>
<gene>
    <name evidence="2" type="ORF">AFUS01_LOCUS30812</name>
</gene>